<name>A0A232FG36_9HYME</name>
<dbReference type="InterPro" id="IPR036388">
    <property type="entry name" value="WH-like_DNA-bd_sf"/>
</dbReference>
<feature type="compositionally biased region" description="Basic and acidic residues" evidence="11">
    <location>
        <begin position="355"/>
        <end position="378"/>
    </location>
</feature>
<reference evidence="13 14" key="1">
    <citation type="journal article" date="2017" name="Curr. Biol.">
        <title>The Evolution of Venom by Co-option of Single-Copy Genes.</title>
        <authorList>
            <person name="Martinson E.O."/>
            <person name="Mrinalini"/>
            <person name="Kelkar Y.D."/>
            <person name="Chang C.H."/>
            <person name="Werren J.H."/>
        </authorList>
    </citation>
    <scope>NUCLEOTIDE SEQUENCE [LARGE SCALE GENOMIC DNA]</scope>
    <source>
        <strain evidence="13 14">Alberta</strain>
        <tissue evidence="13">Whole body</tissue>
    </source>
</reference>
<feature type="transmembrane region" description="Helical" evidence="12">
    <location>
        <begin position="212"/>
        <end position="236"/>
    </location>
</feature>
<dbReference type="GO" id="GO:0005789">
    <property type="term" value="C:endoplasmic reticulum membrane"/>
    <property type="evidence" value="ECO:0007669"/>
    <property type="project" value="UniProtKB-SubCell"/>
</dbReference>
<gene>
    <name evidence="13" type="ORF">TSAR_003074</name>
</gene>
<keyword evidence="6" id="KW-0256">Endoplasmic reticulum</keyword>
<evidence type="ECO:0000256" key="5">
    <source>
        <dbReference type="ARBA" id="ARBA00022692"/>
    </source>
</evidence>
<dbReference type="PANTHER" id="PTHR12443:SF9">
    <property type="entry name" value="TRANSLOCATION PROTEIN SEC62"/>
    <property type="match status" value="1"/>
</dbReference>
<feature type="transmembrane region" description="Helical" evidence="12">
    <location>
        <begin position="242"/>
        <end position="273"/>
    </location>
</feature>
<sequence>MVVERRKNKKRKDDGYDRPIVADKPSKEEYAVAKWIRNNVPSKKTKFDRNHIVEYFTGTRAVDALLDHSPWSQTLFESRQHVVDFLDTMLRHKFFHRAKKIVITEDELIRIKGIKKKPAKDSKDLKEEKKPAEKEKQKEKEKEKDKDKDKEKDKDENDSKDGDKEDKKDGNEKQEKRKDLKKKPKVRLEMHMDQYFVDCNDAYVWIYEPIPVYYWFFGTLLVLGAIGVCLFPLWPLTVRHGVWYLSIAAAGFLIFILSLIVIRVIVFCILWVLTLGRHHLWLLPNLIEDVGFFASFWPLYHYQYLGPNSNDAKKKKKRKKDKDSDAEDGGNSHSEEKSGSSSEASKPDSPSARKSPKEDKGQHSDGHEASEEGSESDKSNTGGDFEML</sequence>
<protein>
    <recommendedName>
        <fullName evidence="3">Translocation protein SEC62</fullName>
    </recommendedName>
</protein>
<keyword evidence="8 12" id="KW-1133">Transmembrane helix</keyword>
<feature type="region of interest" description="Disordered" evidence="11">
    <location>
        <begin position="1"/>
        <end position="20"/>
    </location>
</feature>
<feature type="compositionally biased region" description="Basic and acidic residues" evidence="11">
    <location>
        <begin position="11"/>
        <end position="20"/>
    </location>
</feature>
<comment type="similarity">
    <text evidence="2">Belongs to the SEC62 family.</text>
</comment>
<dbReference type="InterPro" id="IPR004728">
    <property type="entry name" value="Sec62"/>
</dbReference>
<feature type="region of interest" description="Disordered" evidence="11">
    <location>
        <begin position="119"/>
        <end position="181"/>
    </location>
</feature>
<evidence type="ECO:0000256" key="10">
    <source>
        <dbReference type="ARBA" id="ARBA00023136"/>
    </source>
</evidence>
<organism evidence="13 14">
    <name type="scientific">Trichomalopsis sarcophagae</name>
    <dbReference type="NCBI Taxonomy" id="543379"/>
    <lineage>
        <taxon>Eukaryota</taxon>
        <taxon>Metazoa</taxon>
        <taxon>Ecdysozoa</taxon>
        <taxon>Arthropoda</taxon>
        <taxon>Hexapoda</taxon>
        <taxon>Insecta</taxon>
        <taxon>Pterygota</taxon>
        <taxon>Neoptera</taxon>
        <taxon>Endopterygota</taxon>
        <taxon>Hymenoptera</taxon>
        <taxon>Apocrita</taxon>
        <taxon>Proctotrupomorpha</taxon>
        <taxon>Chalcidoidea</taxon>
        <taxon>Pteromalidae</taxon>
        <taxon>Pteromalinae</taxon>
        <taxon>Trichomalopsis</taxon>
    </lineage>
</organism>
<dbReference type="Pfam" id="PF03839">
    <property type="entry name" value="Sec62"/>
    <property type="match status" value="1"/>
</dbReference>
<dbReference type="OrthoDB" id="200187at2759"/>
<evidence type="ECO:0000256" key="8">
    <source>
        <dbReference type="ARBA" id="ARBA00022989"/>
    </source>
</evidence>
<evidence type="ECO:0000256" key="11">
    <source>
        <dbReference type="SAM" id="MobiDB-lite"/>
    </source>
</evidence>
<dbReference type="Proteomes" id="UP000215335">
    <property type="component" value="Unassembled WGS sequence"/>
</dbReference>
<keyword evidence="7" id="KW-0653">Protein transport</keyword>
<evidence type="ECO:0000256" key="1">
    <source>
        <dbReference type="ARBA" id="ARBA00004477"/>
    </source>
</evidence>
<feature type="region of interest" description="Disordered" evidence="11">
    <location>
        <begin position="310"/>
        <end position="388"/>
    </location>
</feature>
<keyword evidence="4" id="KW-0813">Transport</keyword>
<feature type="compositionally biased region" description="Low complexity" evidence="11">
    <location>
        <begin position="339"/>
        <end position="352"/>
    </location>
</feature>
<comment type="caution">
    <text evidence="13">The sequence shown here is derived from an EMBL/GenBank/DDBJ whole genome shotgun (WGS) entry which is preliminary data.</text>
</comment>
<evidence type="ECO:0000313" key="13">
    <source>
        <dbReference type="EMBL" id="OXU29645.1"/>
    </source>
</evidence>
<keyword evidence="5 12" id="KW-0812">Transmembrane</keyword>
<proteinExistence type="inferred from homology"/>
<accession>A0A232FG36</accession>
<evidence type="ECO:0000256" key="7">
    <source>
        <dbReference type="ARBA" id="ARBA00022927"/>
    </source>
</evidence>
<dbReference type="GO" id="GO:0031204">
    <property type="term" value="P:post-translational protein targeting to membrane, translocation"/>
    <property type="evidence" value="ECO:0007669"/>
    <property type="project" value="TreeGrafter"/>
</dbReference>
<dbReference type="PANTHER" id="PTHR12443">
    <property type="entry name" value="TRANSLOCATION PROTEIN SEC62"/>
    <property type="match status" value="1"/>
</dbReference>
<evidence type="ECO:0000256" key="6">
    <source>
        <dbReference type="ARBA" id="ARBA00022824"/>
    </source>
</evidence>
<evidence type="ECO:0000256" key="12">
    <source>
        <dbReference type="SAM" id="Phobius"/>
    </source>
</evidence>
<feature type="compositionally biased region" description="Basic and acidic residues" evidence="11">
    <location>
        <begin position="119"/>
        <end position="178"/>
    </location>
</feature>
<dbReference type="STRING" id="543379.A0A232FG36"/>
<evidence type="ECO:0000313" key="14">
    <source>
        <dbReference type="Proteomes" id="UP000215335"/>
    </source>
</evidence>
<dbReference type="Gene3D" id="1.10.10.10">
    <property type="entry name" value="Winged helix-like DNA-binding domain superfamily/Winged helix DNA-binding domain"/>
    <property type="match status" value="1"/>
</dbReference>
<feature type="compositionally biased region" description="Basic residues" evidence="11">
    <location>
        <begin position="1"/>
        <end position="10"/>
    </location>
</feature>
<dbReference type="AlphaFoldDB" id="A0A232FG36"/>
<evidence type="ECO:0000256" key="4">
    <source>
        <dbReference type="ARBA" id="ARBA00022448"/>
    </source>
</evidence>
<comment type="subcellular location">
    <subcellularLocation>
        <location evidence="1">Endoplasmic reticulum membrane</location>
        <topology evidence="1">Multi-pass membrane protein</topology>
    </subcellularLocation>
</comment>
<keyword evidence="10 12" id="KW-0472">Membrane</keyword>
<evidence type="ECO:0000256" key="3">
    <source>
        <dbReference type="ARBA" id="ARBA00021257"/>
    </source>
</evidence>
<keyword evidence="14" id="KW-1185">Reference proteome</keyword>
<dbReference type="EMBL" id="NNAY01000262">
    <property type="protein sequence ID" value="OXU29645.1"/>
    <property type="molecule type" value="Genomic_DNA"/>
</dbReference>
<evidence type="ECO:0000256" key="2">
    <source>
        <dbReference type="ARBA" id="ARBA00010604"/>
    </source>
</evidence>
<keyword evidence="9" id="KW-0811">Translocation</keyword>
<evidence type="ECO:0000256" key="9">
    <source>
        <dbReference type="ARBA" id="ARBA00023010"/>
    </source>
</evidence>